<feature type="compositionally biased region" description="Basic and acidic residues" evidence="1">
    <location>
        <begin position="55"/>
        <end position="68"/>
    </location>
</feature>
<dbReference type="EMBL" id="KQ242437">
    <property type="protein sequence ID" value="KNC78718.1"/>
    <property type="molecule type" value="Genomic_DNA"/>
</dbReference>
<dbReference type="RefSeq" id="XP_014152620.1">
    <property type="nucleotide sequence ID" value="XM_014297145.1"/>
</dbReference>
<evidence type="ECO:0000256" key="1">
    <source>
        <dbReference type="SAM" id="MobiDB-lite"/>
    </source>
</evidence>
<reference evidence="2 3" key="1">
    <citation type="submission" date="2011-02" db="EMBL/GenBank/DDBJ databases">
        <title>The Genome Sequence of Sphaeroforma arctica JP610.</title>
        <authorList>
            <consortium name="The Broad Institute Genome Sequencing Platform"/>
            <person name="Russ C."/>
            <person name="Cuomo C."/>
            <person name="Young S.K."/>
            <person name="Zeng Q."/>
            <person name="Gargeya S."/>
            <person name="Alvarado L."/>
            <person name="Berlin A."/>
            <person name="Chapman S.B."/>
            <person name="Chen Z."/>
            <person name="Freedman E."/>
            <person name="Gellesch M."/>
            <person name="Goldberg J."/>
            <person name="Griggs A."/>
            <person name="Gujja S."/>
            <person name="Heilman E."/>
            <person name="Heiman D."/>
            <person name="Howarth C."/>
            <person name="Mehta T."/>
            <person name="Neiman D."/>
            <person name="Pearson M."/>
            <person name="Roberts A."/>
            <person name="Saif S."/>
            <person name="Shea T."/>
            <person name="Shenoy N."/>
            <person name="Sisk P."/>
            <person name="Stolte C."/>
            <person name="Sykes S."/>
            <person name="White J."/>
            <person name="Yandava C."/>
            <person name="Burger G."/>
            <person name="Gray M.W."/>
            <person name="Holland P.W.H."/>
            <person name="King N."/>
            <person name="Lang F.B.F."/>
            <person name="Roger A.J."/>
            <person name="Ruiz-Trillo I."/>
            <person name="Haas B."/>
            <person name="Nusbaum C."/>
            <person name="Birren B."/>
        </authorList>
    </citation>
    <scope>NUCLEOTIDE SEQUENCE [LARGE SCALE GENOMIC DNA]</scope>
    <source>
        <strain evidence="2 3">JP610</strain>
    </source>
</reference>
<evidence type="ECO:0000313" key="2">
    <source>
        <dbReference type="EMBL" id="KNC78718.1"/>
    </source>
</evidence>
<organism evidence="2 3">
    <name type="scientific">Sphaeroforma arctica JP610</name>
    <dbReference type="NCBI Taxonomy" id="667725"/>
    <lineage>
        <taxon>Eukaryota</taxon>
        <taxon>Ichthyosporea</taxon>
        <taxon>Ichthyophonida</taxon>
        <taxon>Sphaeroforma</taxon>
    </lineage>
</organism>
<gene>
    <name evidence="2" type="ORF">SARC_08857</name>
</gene>
<feature type="compositionally biased region" description="Basic residues" evidence="1">
    <location>
        <begin position="69"/>
        <end position="84"/>
    </location>
</feature>
<evidence type="ECO:0000313" key="3">
    <source>
        <dbReference type="Proteomes" id="UP000054560"/>
    </source>
</evidence>
<feature type="non-terminal residue" evidence="2">
    <location>
        <position position="119"/>
    </location>
</feature>
<protein>
    <submittedName>
        <fullName evidence="2">Uncharacterized protein</fullName>
    </submittedName>
</protein>
<name>A0A0L0FRX1_9EUKA</name>
<feature type="region of interest" description="Disordered" evidence="1">
    <location>
        <begin position="55"/>
        <end position="96"/>
    </location>
</feature>
<sequence length="119" mass="13379">MCTLIGTVGRDDILKPDVARTAIAKIVRLDNFVAKDEVDEIGTHSLRKCSCTYSQRRERSKDDAEGRGRWARTRTKGQRKKKSNRQVDGYSNSLMPDPDAKVSEALCGPRCACNYRIDS</sequence>
<dbReference type="AlphaFoldDB" id="A0A0L0FRX1"/>
<proteinExistence type="predicted"/>
<keyword evidence="3" id="KW-1185">Reference proteome</keyword>
<dbReference type="Proteomes" id="UP000054560">
    <property type="component" value="Unassembled WGS sequence"/>
</dbReference>
<dbReference type="GeneID" id="25909361"/>
<accession>A0A0L0FRX1</accession>